<evidence type="ECO:0000313" key="1">
    <source>
        <dbReference type="EMBL" id="CAE0826325.1"/>
    </source>
</evidence>
<proteinExistence type="predicted"/>
<organism evidence="1">
    <name type="scientific">Eutreptiella gymnastica</name>
    <dbReference type="NCBI Taxonomy" id="73025"/>
    <lineage>
        <taxon>Eukaryota</taxon>
        <taxon>Discoba</taxon>
        <taxon>Euglenozoa</taxon>
        <taxon>Euglenida</taxon>
        <taxon>Spirocuta</taxon>
        <taxon>Euglenophyceae</taxon>
        <taxon>Eutreptiales</taxon>
        <taxon>Eutreptiaceae</taxon>
        <taxon>Eutreptiella</taxon>
    </lineage>
</organism>
<sequence>MDSTGPPLATCVFGSLLLTQGKQRGALKAEIKMHSSPSASHFPAPTWIQVMSNCTSGQALAERRCLKAPQSNLIDEKLIQSRLGHQVPHVVACHTFPHLKAPEQALVMGWGRNTYVSNLENLHGTCTAPG</sequence>
<accession>A0A7S4G5Y2</accession>
<dbReference type="EMBL" id="HBJA01108851">
    <property type="protein sequence ID" value="CAE0826325.1"/>
    <property type="molecule type" value="Transcribed_RNA"/>
</dbReference>
<reference evidence="1" key="1">
    <citation type="submission" date="2021-01" db="EMBL/GenBank/DDBJ databases">
        <authorList>
            <person name="Corre E."/>
            <person name="Pelletier E."/>
            <person name="Niang G."/>
            <person name="Scheremetjew M."/>
            <person name="Finn R."/>
            <person name="Kale V."/>
            <person name="Holt S."/>
            <person name="Cochrane G."/>
            <person name="Meng A."/>
            <person name="Brown T."/>
            <person name="Cohen L."/>
        </authorList>
    </citation>
    <scope>NUCLEOTIDE SEQUENCE</scope>
    <source>
        <strain evidence="1">CCMP1594</strain>
    </source>
</reference>
<protein>
    <submittedName>
        <fullName evidence="1">Uncharacterized protein</fullName>
    </submittedName>
</protein>
<name>A0A7S4G5Y2_9EUGL</name>
<gene>
    <name evidence="1" type="ORF">EGYM00163_LOCUS37581</name>
</gene>
<dbReference type="AlphaFoldDB" id="A0A7S4G5Y2"/>